<evidence type="ECO:0000313" key="2">
    <source>
        <dbReference type="EnsemblMetazoa" id="GAUT045933-PA"/>
    </source>
</evidence>
<protein>
    <submittedName>
        <fullName evidence="2">Uncharacterized protein</fullName>
    </submittedName>
</protein>
<evidence type="ECO:0000313" key="3">
    <source>
        <dbReference type="Proteomes" id="UP000078200"/>
    </source>
</evidence>
<dbReference type="VEuPathDB" id="VectorBase:GAUT045933"/>
<dbReference type="EnsemblMetazoa" id="GAUT045933-RA">
    <property type="protein sequence ID" value="GAUT045933-PA"/>
    <property type="gene ID" value="GAUT045933"/>
</dbReference>
<proteinExistence type="predicted"/>
<keyword evidence="3" id="KW-1185">Reference proteome</keyword>
<sequence length="140" mass="14700">MKLFTILVSVLALIAVAMGAPNPVPEPQGGAGGDGGGKLEVFEENVVKTSCASTELTLTYQSIPSSVEVNKVFKKVLFFISASQLFCACRAILIVEGCGIKWMIENLLATATTTTTTATAIETTSAAATASSLWFRHRIG</sequence>
<evidence type="ECO:0000256" key="1">
    <source>
        <dbReference type="SAM" id="SignalP"/>
    </source>
</evidence>
<accession>A0A1A9VSC3</accession>
<dbReference type="Proteomes" id="UP000078200">
    <property type="component" value="Unassembled WGS sequence"/>
</dbReference>
<keyword evidence="1" id="KW-0732">Signal</keyword>
<organism evidence="2 3">
    <name type="scientific">Glossina austeni</name>
    <name type="common">Savannah tsetse fly</name>
    <dbReference type="NCBI Taxonomy" id="7395"/>
    <lineage>
        <taxon>Eukaryota</taxon>
        <taxon>Metazoa</taxon>
        <taxon>Ecdysozoa</taxon>
        <taxon>Arthropoda</taxon>
        <taxon>Hexapoda</taxon>
        <taxon>Insecta</taxon>
        <taxon>Pterygota</taxon>
        <taxon>Neoptera</taxon>
        <taxon>Endopterygota</taxon>
        <taxon>Diptera</taxon>
        <taxon>Brachycera</taxon>
        <taxon>Muscomorpha</taxon>
        <taxon>Hippoboscoidea</taxon>
        <taxon>Glossinidae</taxon>
        <taxon>Glossina</taxon>
    </lineage>
</organism>
<feature type="chain" id="PRO_5008399607" evidence="1">
    <location>
        <begin position="20"/>
        <end position="140"/>
    </location>
</feature>
<dbReference type="AlphaFoldDB" id="A0A1A9VSC3"/>
<feature type="signal peptide" evidence="1">
    <location>
        <begin position="1"/>
        <end position="19"/>
    </location>
</feature>
<reference evidence="2" key="1">
    <citation type="submission" date="2020-05" db="UniProtKB">
        <authorList>
            <consortium name="EnsemblMetazoa"/>
        </authorList>
    </citation>
    <scope>IDENTIFICATION</scope>
    <source>
        <strain evidence="2">TTRI</strain>
    </source>
</reference>
<name>A0A1A9VSC3_GLOAU</name>